<proteinExistence type="predicted"/>
<evidence type="ECO:0000256" key="1">
    <source>
        <dbReference type="SAM" id="MobiDB-lite"/>
    </source>
</evidence>
<accession>A0AA88LU62</accession>
<name>A0AA88LU62_CHASR</name>
<dbReference type="EMBL" id="JAUPFM010000017">
    <property type="protein sequence ID" value="KAK2824088.1"/>
    <property type="molecule type" value="Genomic_DNA"/>
</dbReference>
<sequence>MAAGAFGGMAQHWGFQSQKRSSSNTPLLKVLNSISQSAQRQDSSSPHWPSSPSSGGRHEAVVRSWRRAAELKRGAHAERLTPCSAVRLRKRLRAAKAERCSG</sequence>
<evidence type="ECO:0000313" key="3">
    <source>
        <dbReference type="Proteomes" id="UP001187415"/>
    </source>
</evidence>
<feature type="compositionally biased region" description="Low complexity" evidence="1">
    <location>
        <begin position="43"/>
        <end position="54"/>
    </location>
</feature>
<dbReference type="AlphaFoldDB" id="A0AA88LU62"/>
<dbReference type="Proteomes" id="UP001187415">
    <property type="component" value="Unassembled WGS sequence"/>
</dbReference>
<comment type="caution">
    <text evidence="2">The sequence shown here is derived from an EMBL/GenBank/DDBJ whole genome shotgun (WGS) entry which is preliminary data.</text>
</comment>
<feature type="region of interest" description="Disordered" evidence="1">
    <location>
        <begin position="1"/>
        <end position="61"/>
    </location>
</feature>
<reference evidence="2" key="1">
    <citation type="submission" date="2023-07" db="EMBL/GenBank/DDBJ databases">
        <title>Chromosome-level Genome Assembly of Striped Snakehead (Channa striata).</title>
        <authorList>
            <person name="Liu H."/>
        </authorList>
    </citation>
    <scope>NUCLEOTIDE SEQUENCE</scope>
    <source>
        <strain evidence="2">Gz</strain>
        <tissue evidence="2">Muscle</tissue>
    </source>
</reference>
<feature type="compositionally biased region" description="Polar residues" evidence="1">
    <location>
        <begin position="14"/>
        <end position="42"/>
    </location>
</feature>
<protein>
    <submittedName>
        <fullName evidence="2">Uncharacterized protein</fullName>
    </submittedName>
</protein>
<evidence type="ECO:0000313" key="2">
    <source>
        <dbReference type="EMBL" id="KAK2824088.1"/>
    </source>
</evidence>
<keyword evidence="3" id="KW-1185">Reference proteome</keyword>
<organism evidence="2 3">
    <name type="scientific">Channa striata</name>
    <name type="common">Snakehead murrel</name>
    <name type="synonym">Ophicephalus striatus</name>
    <dbReference type="NCBI Taxonomy" id="64152"/>
    <lineage>
        <taxon>Eukaryota</taxon>
        <taxon>Metazoa</taxon>
        <taxon>Chordata</taxon>
        <taxon>Craniata</taxon>
        <taxon>Vertebrata</taxon>
        <taxon>Euteleostomi</taxon>
        <taxon>Actinopterygii</taxon>
        <taxon>Neopterygii</taxon>
        <taxon>Teleostei</taxon>
        <taxon>Neoteleostei</taxon>
        <taxon>Acanthomorphata</taxon>
        <taxon>Anabantaria</taxon>
        <taxon>Anabantiformes</taxon>
        <taxon>Channoidei</taxon>
        <taxon>Channidae</taxon>
        <taxon>Channa</taxon>
    </lineage>
</organism>
<gene>
    <name evidence="2" type="ORF">Q5P01_021263</name>
</gene>